<dbReference type="EMBL" id="JAMFTS010000005">
    <property type="protein sequence ID" value="KAJ4746128.1"/>
    <property type="molecule type" value="Genomic_DNA"/>
</dbReference>
<proteinExistence type="predicted"/>
<feature type="transmembrane region" description="Helical" evidence="9">
    <location>
        <begin position="598"/>
        <end position="616"/>
    </location>
</feature>
<feature type="repeat" description="ANK" evidence="7">
    <location>
        <begin position="238"/>
        <end position="261"/>
    </location>
</feature>
<feature type="repeat" description="ANK" evidence="7">
    <location>
        <begin position="496"/>
        <end position="519"/>
    </location>
</feature>
<gene>
    <name evidence="11" type="ORF">LUZ62_080533</name>
</gene>
<dbReference type="InterPro" id="IPR002110">
    <property type="entry name" value="Ankyrin_rpt"/>
</dbReference>
<evidence type="ECO:0000256" key="8">
    <source>
        <dbReference type="SAM" id="MobiDB-lite"/>
    </source>
</evidence>
<feature type="domain" description="PGG" evidence="10">
    <location>
        <begin position="592"/>
        <end position="698"/>
    </location>
</feature>
<feature type="region of interest" description="Disordered" evidence="8">
    <location>
        <begin position="1"/>
        <end position="21"/>
    </location>
</feature>
<dbReference type="Proteomes" id="UP001140206">
    <property type="component" value="Chromosome 5"/>
</dbReference>
<evidence type="ECO:0000256" key="2">
    <source>
        <dbReference type="ARBA" id="ARBA00022692"/>
    </source>
</evidence>
<evidence type="ECO:0000256" key="5">
    <source>
        <dbReference type="ARBA" id="ARBA00023043"/>
    </source>
</evidence>
<comment type="subcellular location">
    <subcellularLocation>
        <location evidence="1">Membrane</location>
        <topology evidence="1">Multi-pass membrane protein</topology>
    </subcellularLocation>
</comment>
<dbReference type="Pfam" id="PF13962">
    <property type="entry name" value="PGG"/>
    <property type="match status" value="1"/>
</dbReference>
<feature type="repeat" description="ANK" evidence="7">
    <location>
        <begin position="204"/>
        <end position="236"/>
    </location>
</feature>
<feature type="repeat" description="ANK" evidence="7">
    <location>
        <begin position="398"/>
        <end position="424"/>
    </location>
</feature>
<accession>A0AAV8BSH3</accession>
<evidence type="ECO:0000256" key="3">
    <source>
        <dbReference type="ARBA" id="ARBA00022737"/>
    </source>
</evidence>
<keyword evidence="6 9" id="KW-0472">Membrane</keyword>
<dbReference type="PROSITE" id="PS50297">
    <property type="entry name" value="ANK_REP_REGION"/>
    <property type="match status" value="4"/>
</dbReference>
<keyword evidence="2 9" id="KW-0812">Transmembrane</keyword>
<dbReference type="GO" id="GO:0005886">
    <property type="term" value="C:plasma membrane"/>
    <property type="evidence" value="ECO:0007669"/>
    <property type="project" value="TreeGrafter"/>
</dbReference>
<protein>
    <submittedName>
        <fullName evidence="11">Ankyrin repeat protein family-like protein</fullName>
    </submittedName>
</protein>
<evidence type="ECO:0000313" key="11">
    <source>
        <dbReference type="EMBL" id="KAJ4746128.1"/>
    </source>
</evidence>
<sequence>MDNGQSSLTTKNAESEIGTSSDCANLHADEVLLKTSHSHADRNQMGEGIIPEIKPFHVGEEAQTDIFSKRPLMCEDLLKAATDGDRKTLTQLLGLDGGEIPDSALVTIDGEASNNALIQTKNLQSATAMGNTVLHILASNGFAELALKIYEKDKFLLEVCNMKQETPLHRAARFGYTDVITKIFDKARAKEHDLKNTLRKKNSHEETALHEAARYGHVSVVEVLMKYDPELAGEVNKNGESPLYLATAEGHVRVVRSIVQHLLDRKITLTPKYYSGPNKATALHAAVLRNYDGLEEYIRSAFLVLRPWKLFKLMLRKKIKLSEVMKDVKQLFMVLQRQETIGIDMVQELLNLKDENLAKSTDNFDSTALHYAASTGDGRMVQKLLKYDASLAYCHDSRGLFPLHVASYLGHTRTVVTLLEKNLDSWELEDNRGRNFLHVGAENHTNIIFELIEMAGKTTVPKLQEFLIKRISARDSLHYPKLQEVLIKAISARDYEGNTPLHIAARCECRPLVKALLQKEWVGVTLTSLDNLFFSDHHSETQVNKTTGESYEKTYQHYENLYLRGKAGKSPQKSLDCYIDEEEPTESFEILASKVQTIGLGSVLIATVTFAAAFTLPGGYNSNDGTPVLGRNYVFRAFILANLVAFGSSFISTFILIYLGATQLSASSLKKKLDRPQYYFQVAATSMVLAFGLGLYVVLSPVSKRFSILVLVMALLTLPFRMDRRKWITWLNCCTAPFLLVFLFALIK</sequence>
<keyword evidence="12" id="KW-1185">Reference proteome</keyword>
<dbReference type="InterPro" id="IPR036770">
    <property type="entry name" value="Ankyrin_rpt-contain_sf"/>
</dbReference>
<dbReference type="InterPro" id="IPR026961">
    <property type="entry name" value="PGG_dom"/>
</dbReference>
<feature type="transmembrane region" description="Helical" evidence="9">
    <location>
        <begin position="706"/>
        <end position="722"/>
    </location>
</feature>
<feature type="transmembrane region" description="Helical" evidence="9">
    <location>
        <begin position="637"/>
        <end position="658"/>
    </location>
</feature>
<dbReference type="Pfam" id="PF00023">
    <property type="entry name" value="Ank"/>
    <property type="match status" value="1"/>
</dbReference>
<dbReference type="PROSITE" id="PS50088">
    <property type="entry name" value="ANK_REPEAT"/>
    <property type="match status" value="5"/>
</dbReference>
<keyword evidence="5 7" id="KW-0040">ANK repeat</keyword>
<feature type="repeat" description="ANK" evidence="7">
    <location>
        <begin position="364"/>
        <end position="396"/>
    </location>
</feature>
<feature type="transmembrane region" description="Helical" evidence="9">
    <location>
        <begin position="728"/>
        <end position="747"/>
    </location>
</feature>
<feature type="transmembrane region" description="Helical" evidence="9">
    <location>
        <begin position="678"/>
        <end position="699"/>
    </location>
</feature>
<dbReference type="Gene3D" id="1.25.40.20">
    <property type="entry name" value="Ankyrin repeat-containing domain"/>
    <property type="match status" value="2"/>
</dbReference>
<dbReference type="PANTHER" id="PTHR24186">
    <property type="entry name" value="PROTEIN PHOSPHATASE 1 REGULATORY SUBUNIT"/>
    <property type="match status" value="1"/>
</dbReference>
<dbReference type="Pfam" id="PF12796">
    <property type="entry name" value="Ank_2"/>
    <property type="match status" value="2"/>
</dbReference>
<organism evidence="11 12">
    <name type="scientific">Rhynchospora pubera</name>
    <dbReference type="NCBI Taxonomy" id="906938"/>
    <lineage>
        <taxon>Eukaryota</taxon>
        <taxon>Viridiplantae</taxon>
        <taxon>Streptophyta</taxon>
        <taxon>Embryophyta</taxon>
        <taxon>Tracheophyta</taxon>
        <taxon>Spermatophyta</taxon>
        <taxon>Magnoliopsida</taxon>
        <taxon>Liliopsida</taxon>
        <taxon>Poales</taxon>
        <taxon>Cyperaceae</taxon>
        <taxon>Cyperoideae</taxon>
        <taxon>Rhynchosporeae</taxon>
        <taxon>Rhynchospora</taxon>
    </lineage>
</organism>
<evidence type="ECO:0000256" key="7">
    <source>
        <dbReference type="PROSITE-ProRule" id="PRU00023"/>
    </source>
</evidence>
<evidence type="ECO:0000256" key="9">
    <source>
        <dbReference type="SAM" id="Phobius"/>
    </source>
</evidence>
<reference evidence="11" key="1">
    <citation type="submission" date="2022-08" db="EMBL/GenBank/DDBJ databases">
        <authorList>
            <person name="Marques A."/>
        </authorList>
    </citation>
    <scope>NUCLEOTIDE SEQUENCE</scope>
    <source>
        <strain evidence="11">RhyPub2mFocal</strain>
        <tissue evidence="11">Leaves</tissue>
    </source>
</reference>
<comment type="caution">
    <text evidence="11">The sequence shown here is derived from an EMBL/GenBank/DDBJ whole genome shotgun (WGS) entry which is preliminary data.</text>
</comment>
<keyword evidence="3" id="KW-0677">Repeat</keyword>
<dbReference type="PANTHER" id="PTHR24186:SF50">
    <property type="entry name" value="ANKYRIN REPEAT-CONTAINING PROTEIN ITN1-LIKE ISOFORM X1"/>
    <property type="match status" value="1"/>
</dbReference>
<dbReference type="SUPFAM" id="SSF48403">
    <property type="entry name" value="Ankyrin repeat"/>
    <property type="match status" value="2"/>
</dbReference>
<name>A0AAV8BSH3_9POAL</name>
<evidence type="ECO:0000256" key="4">
    <source>
        <dbReference type="ARBA" id="ARBA00022989"/>
    </source>
</evidence>
<dbReference type="AlphaFoldDB" id="A0AAV8BSH3"/>
<keyword evidence="4 9" id="KW-1133">Transmembrane helix</keyword>
<dbReference type="SMART" id="SM00248">
    <property type="entry name" value="ANK"/>
    <property type="match status" value="8"/>
</dbReference>
<evidence type="ECO:0000259" key="10">
    <source>
        <dbReference type="Pfam" id="PF13962"/>
    </source>
</evidence>
<evidence type="ECO:0000313" key="12">
    <source>
        <dbReference type="Proteomes" id="UP001140206"/>
    </source>
</evidence>
<evidence type="ECO:0000256" key="1">
    <source>
        <dbReference type="ARBA" id="ARBA00004141"/>
    </source>
</evidence>
<evidence type="ECO:0000256" key="6">
    <source>
        <dbReference type="ARBA" id="ARBA00023136"/>
    </source>
</evidence>